<keyword evidence="12 13" id="KW-0472">Membrane</keyword>
<dbReference type="GO" id="GO:0000155">
    <property type="term" value="F:phosphorelay sensor kinase activity"/>
    <property type="evidence" value="ECO:0007669"/>
    <property type="project" value="InterPro"/>
</dbReference>
<dbReference type="eggNOG" id="COG0642">
    <property type="taxonomic scope" value="Bacteria"/>
</dbReference>
<evidence type="ECO:0000256" key="8">
    <source>
        <dbReference type="ARBA" id="ARBA00022777"/>
    </source>
</evidence>
<dbReference type="Gene3D" id="1.10.287.130">
    <property type="match status" value="1"/>
</dbReference>
<keyword evidence="16" id="KW-1185">Reference proteome</keyword>
<evidence type="ECO:0000256" key="13">
    <source>
        <dbReference type="SAM" id="Phobius"/>
    </source>
</evidence>
<reference evidence="15 16" key="1">
    <citation type="journal article" date="2012" name="J. Bacteriol.">
        <title>Complete Genome Sequence of the BTEX-Degrading Bacterium Pseudoxanthomonas spadix BD-a59.</title>
        <authorList>
            <person name="Lee S.H."/>
            <person name="Jin H.M."/>
            <person name="Lee H.J."/>
            <person name="Kim J.M."/>
            <person name="Jeon C.O."/>
        </authorList>
    </citation>
    <scope>NUCLEOTIDE SEQUENCE [LARGE SCALE GENOMIC DNA]</scope>
    <source>
        <strain evidence="15 16">BD-a59</strain>
    </source>
</reference>
<dbReference type="PANTHER" id="PTHR45436:SF14">
    <property type="entry name" value="SENSOR PROTEIN QSEC"/>
    <property type="match status" value="1"/>
</dbReference>
<dbReference type="InterPro" id="IPR004358">
    <property type="entry name" value="Sig_transdc_His_kin-like_C"/>
</dbReference>
<dbReference type="Pfam" id="PF02518">
    <property type="entry name" value="HATPase_c"/>
    <property type="match status" value="1"/>
</dbReference>
<dbReference type="InterPro" id="IPR003594">
    <property type="entry name" value="HATPase_dom"/>
</dbReference>
<dbReference type="Gene3D" id="3.30.565.10">
    <property type="entry name" value="Histidine kinase-like ATPase, C-terminal domain"/>
    <property type="match status" value="1"/>
</dbReference>
<dbReference type="InterPro" id="IPR013727">
    <property type="entry name" value="2CSK_N"/>
</dbReference>
<keyword evidence="6 13" id="KW-0812">Transmembrane</keyword>
<dbReference type="Pfam" id="PF00512">
    <property type="entry name" value="HisKA"/>
    <property type="match status" value="1"/>
</dbReference>
<dbReference type="SMART" id="SM00387">
    <property type="entry name" value="HATPase_c"/>
    <property type="match status" value="1"/>
</dbReference>
<evidence type="ECO:0000256" key="5">
    <source>
        <dbReference type="ARBA" id="ARBA00022679"/>
    </source>
</evidence>
<keyword evidence="7" id="KW-0547">Nucleotide-binding</keyword>
<keyword evidence="8 15" id="KW-0418">Kinase</keyword>
<evidence type="ECO:0000256" key="7">
    <source>
        <dbReference type="ARBA" id="ARBA00022741"/>
    </source>
</evidence>
<dbReference type="STRING" id="1045855.DSC_10635"/>
<gene>
    <name evidence="15" type="ordered locus">DSC_10635</name>
</gene>
<name>G7UP77_PSEUP</name>
<dbReference type="SUPFAM" id="SSF55874">
    <property type="entry name" value="ATPase domain of HSP90 chaperone/DNA topoisomerase II/histidine kinase"/>
    <property type="match status" value="1"/>
</dbReference>
<keyword evidence="9" id="KW-0067">ATP-binding</keyword>
<dbReference type="InterPro" id="IPR005467">
    <property type="entry name" value="His_kinase_dom"/>
</dbReference>
<evidence type="ECO:0000256" key="4">
    <source>
        <dbReference type="ARBA" id="ARBA00022553"/>
    </source>
</evidence>
<protein>
    <recommendedName>
        <fullName evidence="3">histidine kinase</fullName>
        <ecNumber evidence="3">2.7.13.3</ecNumber>
    </recommendedName>
</protein>
<organism evidence="15 16">
    <name type="scientific">Pseudoxanthomonas spadix (strain BD-a59)</name>
    <dbReference type="NCBI Taxonomy" id="1045855"/>
    <lineage>
        <taxon>Bacteria</taxon>
        <taxon>Pseudomonadati</taxon>
        <taxon>Pseudomonadota</taxon>
        <taxon>Gammaproteobacteria</taxon>
        <taxon>Lysobacterales</taxon>
        <taxon>Lysobacteraceae</taxon>
        <taxon>Pseudoxanthomonas</taxon>
    </lineage>
</organism>
<dbReference type="InterPro" id="IPR036097">
    <property type="entry name" value="HisK_dim/P_sf"/>
</dbReference>
<dbReference type="PANTHER" id="PTHR45436">
    <property type="entry name" value="SENSOR HISTIDINE KINASE YKOH"/>
    <property type="match status" value="1"/>
</dbReference>
<keyword evidence="5" id="KW-0808">Transferase</keyword>
<dbReference type="InterPro" id="IPR050428">
    <property type="entry name" value="TCS_sensor_his_kinase"/>
</dbReference>
<dbReference type="Pfam" id="PF08521">
    <property type="entry name" value="2CSK_N"/>
    <property type="match status" value="1"/>
</dbReference>
<evidence type="ECO:0000256" key="10">
    <source>
        <dbReference type="ARBA" id="ARBA00022989"/>
    </source>
</evidence>
<keyword evidence="10 13" id="KW-1133">Transmembrane helix</keyword>
<evidence type="ECO:0000256" key="11">
    <source>
        <dbReference type="ARBA" id="ARBA00023012"/>
    </source>
</evidence>
<dbReference type="KEGG" id="psd:DSC_10635"/>
<dbReference type="InterPro" id="IPR036890">
    <property type="entry name" value="HATPase_C_sf"/>
</dbReference>
<evidence type="ECO:0000313" key="16">
    <source>
        <dbReference type="Proteomes" id="UP000005870"/>
    </source>
</evidence>
<dbReference type="SUPFAM" id="SSF47384">
    <property type="entry name" value="Homodimeric domain of signal transducing histidine kinase"/>
    <property type="match status" value="1"/>
</dbReference>
<dbReference type="PROSITE" id="PS50109">
    <property type="entry name" value="HIS_KIN"/>
    <property type="match status" value="1"/>
</dbReference>
<evidence type="ECO:0000256" key="6">
    <source>
        <dbReference type="ARBA" id="ARBA00022692"/>
    </source>
</evidence>
<evidence type="ECO:0000313" key="15">
    <source>
        <dbReference type="EMBL" id="AER56771.1"/>
    </source>
</evidence>
<evidence type="ECO:0000256" key="1">
    <source>
        <dbReference type="ARBA" id="ARBA00000085"/>
    </source>
</evidence>
<evidence type="ECO:0000256" key="2">
    <source>
        <dbReference type="ARBA" id="ARBA00004141"/>
    </source>
</evidence>
<dbReference type="GO" id="GO:0005886">
    <property type="term" value="C:plasma membrane"/>
    <property type="evidence" value="ECO:0007669"/>
    <property type="project" value="TreeGrafter"/>
</dbReference>
<evidence type="ECO:0000259" key="14">
    <source>
        <dbReference type="PROSITE" id="PS50109"/>
    </source>
</evidence>
<proteinExistence type="predicted"/>
<keyword evidence="4" id="KW-0597">Phosphoprotein</keyword>
<dbReference type="InterPro" id="IPR003661">
    <property type="entry name" value="HisK_dim/P_dom"/>
</dbReference>
<dbReference type="GO" id="GO:0005524">
    <property type="term" value="F:ATP binding"/>
    <property type="evidence" value="ECO:0007669"/>
    <property type="project" value="UniProtKB-KW"/>
</dbReference>
<comment type="catalytic activity">
    <reaction evidence="1">
        <text>ATP + protein L-histidine = ADP + protein N-phospho-L-histidine.</text>
        <dbReference type="EC" id="2.7.13.3"/>
    </reaction>
</comment>
<keyword evidence="11" id="KW-0902">Two-component regulatory system</keyword>
<dbReference type="HOGENOM" id="CLU_000445_89_37_6"/>
<comment type="subcellular location">
    <subcellularLocation>
        <location evidence="2">Membrane</location>
        <topology evidence="2">Multi-pass membrane protein</topology>
    </subcellularLocation>
</comment>
<dbReference type="EC" id="2.7.13.3" evidence="3"/>
<evidence type="ECO:0000256" key="3">
    <source>
        <dbReference type="ARBA" id="ARBA00012438"/>
    </source>
</evidence>
<accession>G7UP77</accession>
<feature type="transmembrane region" description="Helical" evidence="13">
    <location>
        <begin position="166"/>
        <end position="189"/>
    </location>
</feature>
<sequence>MNSIRRVLLVALIGLLSILMALAAAFSYRAGLQEAGEMFDARLVQSARVLVGLVDESLADLAEHPGEPIVLHGWHGRVEGVGEALAFADGHAYETKLAFQIRDAQGRLLLRSDSAPVQAFAPLRPGFTDQRIDQATWRVFTLRSPQGWWFQSAEHADIRQELAADIAMATLVPLLVALPLMAALIWIVVRWATRSLVRVSDQIGERDPERMSPLEFSNLPAEVHGLVRAVNGLLQRLDSALARERRFIADAAHELRTPISALKVHVANLLQASNDDERAESQQHVEASASRLEKLVAQLLALSRAEQGPQAHRPALLDLDTVVSMEVEDVRALARAKGQVLALSLAGVQLRGDEFTLALLVRSLVENAVRYTPEGGCIAVSTQLMANVAMICVEDSGPGIAEEARERVFLRFHRELGTGVEGSGLGLSIANEVVIAHGGRIELGVSNTLGGLEAKVLLPLTCGTCPG</sequence>
<feature type="domain" description="Histidine kinase" evidence="14">
    <location>
        <begin position="250"/>
        <end position="462"/>
    </location>
</feature>
<dbReference type="PRINTS" id="PR00344">
    <property type="entry name" value="BCTRLSENSOR"/>
</dbReference>
<dbReference type="AlphaFoldDB" id="G7UP77"/>
<evidence type="ECO:0000256" key="12">
    <source>
        <dbReference type="ARBA" id="ARBA00023136"/>
    </source>
</evidence>
<evidence type="ECO:0000256" key="9">
    <source>
        <dbReference type="ARBA" id="ARBA00022840"/>
    </source>
</evidence>
<dbReference type="EMBL" id="CP003093">
    <property type="protein sequence ID" value="AER56771.1"/>
    <property type="molecule type" value="Genomic_DNA"/>
</dbReference>
<dbReference type="Proteomes" id="UP000005870">
    <property type="component" value="Chromosome"/>
</dbReference>
<dbReference type="CDD" id="cd00082">
    <property type="entry name" value="HisKA"/>
    <property type="match status" value="1"/>
</dbReference>
<dbReference type="SMART" id="SM00388">
    <property type="entry name" value="HisKA"/>
    <property type="match status" value="1"/>
</dbReference>